<dbReference type="Gene3D" id="3.40.250.10">
    <property type="entry name" value="Rhodanese-like domain"/>
    <property type="match status" value="1"/>
</dbReference>
<dbReference type="EMBL" id="CP124755">
    <property type="protein sequence ID" value="WGZ90394.1"/>
    <property type="molecule type" value="Genomic_DNA"/>
</dbReference>
<dbReference type="AlphaFoldDB" id="A0AA95H8S4"/>
<dbReference type="PROSITE" id="PS50206">
    <property type="entry name" value="RHODANESE_3"/>
    <property type="match status" value="1"/>
</dbReference>
<dbReference type="KEGG" id="tdu:QJT80_13010"/>
<evidence type="ECO:0000256" key="1">
    <source>
        <dbReference type="SAM" id="SignalP"/>
    </source>
</evidence>
<proteinExistence type="predicted"/>
<dbReference type="Pfam" id="PF00581">
    <property type="entry name" value="Rhodanese"/>
    <property type="match status" value="1"/>
</dbReference>
<dbReference type="NCBIfam" id="TIGR03865">
    <property type="entry name" value="PQQ_CXXCW"/>
    <property type="match status" value="1"/>
</dbReference>
<evidence type="ECO:0000259" key="2">
    <source>
        <dbReference type="PROSITE" id="PS50206"/>
    </source>
</evidence>
<dbReference type="InterPro" id="IPR001763">
    <property type="entry name" value="Rhodanese-like_dom"/>
</dbReference>
<protein>
    <submittedName>
        <fullName evidence="3">Rhodanese-like domain-containing protein</fullName>
    </submittedName>
</protein>
<name>A0AA95H8S4_9GAMM</name>
<evidence type="ECO:0000313" key="3">
    <source>
        <dbReference type="EMBL" id="WGZ90394.1"/>
    </source>
</evidence>
<gene>
    <name evidence="3" type="ORF">QJT80_13010</name>
</gene>
<dbReference type="InterPro" id="IPR022376">
    <property type="entry name" value="PQQ_CXXCW"/>
</dbReference>
<feature type="domain" description="Rhodanese" evidence="2">
    <location>
        <begin position="117"/>
        <end position="178"/>
    </location>
</feature>
<dbReference type="SUPFAM" id="SSF52821">
    <property type="entry name" value="Rhodanese/Cell cycle control phosphatase"/>
    <property type="match status" value="1"/>
</dbReference>
<dbReference type="CDD" id="cd00158">
    <property type="entry name" value="RHOD"/>
    <property type="match status" value="1"/>
</dbReference>
<dbReference type="InterPro" id="IPR036873">
    <property type="entry name" value="Rhodanese-like_dom_sf"/>
</dbReference>
<reference evidence="3" key="1">
    <citation type="journal article" date="2023" name="Int. J. Mol. Sci.">
        <title>Metagenomics Revealed a New Genus 'Candidatus Thiocaldithrix dubininis' gen. nov., sp. nov. and a New Species 'Candidatus Thiothrix putei' sp. nov. in the Family Thiotrichaceae, Some Members of Which Have Traits of Both Na+- and H+-Motive Energetics.</title>
        <authorList>
            <person name="Ravin N.V."/>
            <person name="Muntyan M.S."/>
            <person name="Smolyakov D.D."/>
            <person name="Rudenko T.S."/>
            <person name="Beletsky A.V."/>
            <person name="Mardanov A.V."/>
            <person name="Grabovich M.Y."/>
        </authorList>
    </citation>
    <scope>NUCLEOTIDE SEQUENCE</scope>
    <source>
        <strain evidence="3">GKL-01</strain>
    </source>
</reference>
<organism evidence="3">
    <name type="scientific">Candidatus Thiocaldithrix dubininis</name>
    <dbReference type="NCBI Taxonomy" id="3080823"/>
    <lineage>
        <taxon>Bacteria</taxon>
        <taxon>Pseudomonadati</taxon>
        <taxon>Pseudomonadota</taxon>
        <taxon>Gammaproteobacteria</taxon>
        <taxon>Thiotrichales</taxon>
        <taxon>Thiotrichaceae</taxon>
        <taxon>Candidatus Thiocaldithrix</taxon>
    </lineage>
</organism>
<accession>A0AA95H8S4</accession>
<feature type="chain" id="PRO_5041677475" evidence="1">
    <location>
        <begin position="19"/>
        <end position="187"/>
    </location>
</feature>
<sequence>MKRLLSALLLLVLNSCHAAISDCPRTPDMPPGLKMAHYRSPTPACVPNGITLNTAELQSLMQTQQPILIDVFAILRRIDAGFGSTWLVNSPHTSLPNAVWLPNVGYGQLDPDIETWFQQQLTQLTQANKTKPLVFFCVADCWMSWNAVQRARAYGYNPVYWYKDGVDGWQERGLVTVTLEPTPLSIK</sequence>
<reference evidence="3" key="2">
    <citation type="submission" date="2023-04" db="EMBL/GenBank/DDBJ databases">
        <authorList>
            <person name="Beletskiy A.V."/>
            <person name="Mardanov A.V."/>
            <person name="Ravin N.V."/>
        </authorList>
    </citation>
    <scope>NUCLEOTIDE SEQUENCE</scope>
    <source>
        <strain evidence="3">GKL-01</strain>
    </source>
</reference>
<keyword evidence="1" id="KW-0732">Signal</keyword>
<feature type="signal peptide" evidence="1">
    <location>
        <begin position="1"/>
        <end position="18"/>
    </location>
</feature>
<dbReference type="Proteomes" id="UP001300672">
    <property type="component" value="Chromosome"/>
</dbReference>